<evidence type="ECO:0000313" key="2">
    <source>
        <dbReference type="Ensembl" id="ENSTGUP00000019842.1"/>
    </source>
</evidence>
<reference evidence="2" key="3">
    <citation type="submission" date="2025-09" db="UniProtKB">
        <authorList>
            <consortium name="Ensembl"/>
        </authorList>
    </citation>
    <scope>IDENTIFICATION</scope>
</reference>
<sequence length="650" mass="67716">MEGKESPWISSLDPTVTPHCTGDTPGAQSQLRALFGHESSGLEGLARAFLPPRPRLHPCPRPRPHPAPSPGPFPHPRCARALSRSRRVAPQTTFPVVPRGGAHREAGTAPLAVHAGSCSPARLRRGQRGAAGSHYRERGAAAVALPRSAAPPPHGEGPPWRRSLAPARPFFPAAGAEGAAAVRPSAEGGSPASRSGCCPPRAALPGAMSLVAYASSEEDSDAEEPAGEEEEAADSPPAADEQPSSRGLFAALPPPRAPAVPPSFLTGPLPAVSGFGSAPPGQAGAESPPEPAASGDGAAESPRPRGLLLPPPRNAASPRSPPPAASPGPGLGLPKPKKRTEPVRIAAPELHKGDSDSEEDEPAKKKNTLQGRSEGSGLSALLPQPKNMTVKETNRLLLPYSFSRKAGENSSDSKPAKAPSSSSKSKAVPKPAVATTPSPSAIKAAAKSAALQERARRGGHRALPVPGRVRGASSRHRAGAAVPGRGCQRPAGVQDRRGLQRGSARLGSQTQRGLRQPDLWPVPLCLRRARGLLPGLLQQRVLPRGGTSPGLATGEQHRLLLHRRRSGWHLVFCPSVELGFEPCQNTGPFWPAWVSRGLGWVVFLGLWTRVGSFPQSAPAGSAGLISTQQNQLLRLEKASKTIAQHCQGHH</sequence>
<dbReference type="InterPro" id="IPR018800">
    <property type="entry name" value="PRCC"/>
</dbReference>
<proteinExistence type="predicted"/>
<feature type="compositionally biased region" description="Low complexity" evidence="1">
    <location>
        <begin position="234"/>
        <end position="245"/>
    </location>
</feature>
<evidence type="ECO:0000313" key="3">
    <source>
        <dbReference type="Proteomes" id="UP000007754"/>
    </source>
</evidence>
<dbReference type="PANTHER" id="PTHR13621">
    <property type="entry name" value="PROLINE-RICH PROTEIN PRCC"/>
    <property type="match status" value="1"/>
</dbReference>
<dbReference type="GO" id="GO:0005634">
    <property type="term" value="C:nucleus"/>
    <property type="evidence" value="ECO:0007669"/>
    <property type="project" value="TreeGrafter"/>
</dbReference>
<feature type="region of interest" description="Disordered" evidence="1">
    <location>
        <begin position="1"/>
        <end position="28"/>
    </location>
</feature>
<feature type="compositionally biased region" description="Pro residues" evidence="1">
    <location>
        <begin position="309"/>
        <end position="326"/>
    </location>
</feature>
<feature type="region of interest" description="Disordered" evidence="1">
    <location>
        <begin position="54"/>
        <end position="75"/>
    </location>
</feature>
<name>A0A674GAT0_TAEGU</name>
<feature type="region of interest" description="Disordered" evidence="1">
    <location>
        <begin position="215"/>
        <end position="512"/>
    </location>
</feature>
<feature type="compositionally biased region" description="Low complexity" evidence="1">
    <location>
        <begin position="161"/>
        <end position="187"/>
    </location>
</feature>
<feature type="compositionally biased region" description="Acidic residues" evidence="1">
    <location>
        <begin position="216"/>
        <end position="233"/>
    </location>
</feature>
<keyword evidence="3" id="KW-1185">Reference proteome</keyword>
<feature type="compositionally biased region" description="Low complexity" evidence="1">
    <location>
        <begin position="410"/>
        <end position="450"/>
    </location>
</feature>
<feature type="compositionally biased region" description="Pro residues" evidence="1">
    <location>
        <begin position="252"/>
        <end position="261"/>
    </location>
</feature>
<evidence type="ECO:0000256" key="1">
    <source>
        <dbReference type="SAM" id="MobiDB-lite"/>
    </source>
</evidence>
<reference evidence="2 3" key="1">
    <citation type="journal article" date="2010" name="Nature">
        <title>The genome of a songbird.</title>
        <authorList>
            <person name="Warren W.C."/>
            <person name="Clayton D.F."/>
            <person name="Ellegren H."/>
            <person name="Arnold A.P."/>
            <person name="Hillier L.W."/>
            <person name="Kunstner A."/>
            <person name="Searle S."/>
            <person name="White S."/>
            <person name="Vilella A.J."/>
            <person name="Fairley S."/>
            <person name="Heger A."/>
            <person name="Kong L."/>
            <person name="Ponting C.P."/>
            <person name="Jarvis E.D."/>
            <person name="Mello C.V."/>
            <person name="Minx P."/>
            <person name="Lovell P."/>
            <person name="Velho T.A."/>
            <person name="Ferris M."/>
            <person name="Balakrishnan C.N."/>
            <person name="Sinha S."/>
            <person name="Blatti C."/>
            <person name="London S.E."/>
            <person name="Li Y."/>
            <person name="Lin Y.C."/>
            <person name="George J."/>
            <person name="Sweedler J."/>
            <person name="Southey B."/>
            <person name="Gunaratne P."/>
            <person name="Watson M."/>
            <person name="Nam K."/>
            <person name="Backstrom N."/>
            <person name="Smeds L."/>
            <person name="Nabholz B."/>
            <person name="Itoh Y."/>
            <person name="Whitney O."/>
            <person name="Pfenning A.R."/>
            <person name="Howard J."/>
            <person name="Volker M."/>
            <person name="Skinner B.M."/>
            <person name="Griffin D.K."/>
            <person name="Ye L."/>
            <person name="McLaren W.M."/>
            <person name="Flicek P."/>
            <person name="Quesada V."/>
            <person name="Velasco G."/>
            <person name="Lopez-Otin C."/>
            <person name="Puente X.S."/>
            <person name="Olender T."/>
            <person name="Lancet D."/>
            <person name="Smit A.F."/>
            <person name="Hubley R."/>
            <person name="Konkel M.K."/>
            <person name="Walker J.A."/>
            <person name="Batzer M.A."/>
            <person name="Gu W."/>
            <person name="Pollock D.D."/>
            <person name="Chen L."/>
            <person name="Cheng Z."/>
            <person name="Eichler E.E."/>
            <person name="Stapley J."/>
            <person name="Slate J."/>
            <person name="Ekblom R."/>
            <person name="Birkhead T."/>
            <person name="Burke T."/>
            <person name="Burt D."/>
            <person name="Scharff C."/>
            <person name="Adam I."/>
            <person name="Richard H."/>
            <person name="Sultan M."/>
            <person name="Soldatov A."/>
            <person name="Lehrach H."/>
            <person name="Edwards S.V."/>
            <person name="Yang S.P."/>
            <person name="Li X."/>
            <person name="Graves T."/>
            <person name="Fulton L."/>
            <person name="Nelson J."/>
            <person name="Chinwalla A."/>
            <person name="Hou S."/>
            <person name="Mardis E.R."/>
            <person name="Wilson R.K."/>
        </authorList>
    </citation>
    <scope>NUCLEOTIDE SEQUENCE [LARGE SCALE GENOMIC DNA]</scope>
</reference>
<organism evidence="2 3">
    <name type="scientific">Taeniopygia guttata</name>
    <name type="common">Zebra finch</name>
    <name type="synonym">Poephila guttata</name>
    <dbReference type="NCBI Taxonomy" id="59729"/>
    <lineage>
        <taxon>Eukaryota</taxon>
        <taxon>Metazoa</taxon>
        <taxon>Chordata</taxon>
        <taxon>Craniata</taxon>
        <taxon>Vertebrata</taxon>
        <taxon>Euteleostomi</taxon>
        <taxon>Archelosauria</taxon>
        <taxon>Archosauria</taxon>
        <taxon>Dinosauria</taxon>
        <taxon>Saurischia</taxon>
        <taxon>Theropoda</taxon>
        <taxon>Coelurosauria</taxon>
        <taxon>Aves</taxon>
        <taxon>Neognathae</taxon>
        <taxon>Neoaves</taxon>
        <taxon>Telluraves</taxon>
        <taxon>Australaves</taxon>
        <taxon>Passeriformes</taxon>
        <taxon>Passeroidea</taxon>
        <taxon>Estrildidae</taxon>
        <taxon>Estrildinae</taxon>
        <taxon>Taeniopygia</taxon>
    </lineage>
</organism>
<dbReference type="AlphaFoldDB" id="A0A674GAT0"/>
<dbReference type="GeneTree" id="ENSGT00390000009042"/>
<reference evidence="2" key="2">
    <citation type="submission" date="2025-08" db="UniProtKB">
        <authorList>
            <consortium name="Ensembl"/>
        </authorList>
    </citation>
    <scope>IDENTIFICATION</scope>
</reference>
<feature type="compositionally biased region" description="Basic residues" evidence="1">
    <location>
        <begin position="54"/>
        <end position="64"/>
    </location>
</feature>
<feature type="compositionally biased region" description="Pro residues" evidence="1">
    <location>
        <begin position="65"/>
        <end position="75"/>
    </location>
</feature>
<dbReference type="Ensembl" id="ENSTGUT00000020114.1">
    <property type="protein sequence ID" value="ENSTGUP00000019842.1"/>
    <property type="gene ID" value="ENSTGUG00000025947.1"/>
</dbReference>
<feature type="region of interest" description="Disordered" evidence="1">
    <location>
        <begin position="144"/>
        <end position="200"/>
    </location>
</feature>
<feature type="compositionally biased region" description="Low complexity" evidence="1">
    <location>
        <begin position="276"/>
        <end position="295"/>
    </location>
</feature>
<gene>
    <name evidence="2" type="primary">PRCC</name>
</gene>
<dbReference type="PANTHER" id="PTHR13621:SF2">
    <property type="entry name" value="PROLINE-RICH PROTEIN PRCC"/>
    <property type="match status" value="1"/>
</dbReference>
<accession>A0A674GAT0</accession>
<dbReference type="Proteomes" id="UP000007754">
    <property type="component" value="Chromosome 25"/>
</dbReference>
<protein>
    <submittedName>
        <fullName evidence="2">Proline rich mitotic checkpoint control factor</fullName>
    </submittedName>
</protein>